<evidence type="ECO:0000313" key="2">
    <source>
        <dbReference type="Proteomes" id="UP000075886"/>
    </source>
</evidence>
<dbReference type="Pfam" id="PF12044">
    <property type="entry name" value="Metallopep"/>
    <property type="match status" value="1"/>
</dbReference>
<dbReference type="EMBL" id="AXCN02001179">
    <property type="status" value="NOT_ANNOTATED_CDS"/>
    <property type="molecule type" value="Genomic_DNA"/>
</dbReference>
<dbReference type="PANTHER" id="PTHR21054:SF2">
    <property type="entry name" value="MIP04191P"/>
    <property type="match status" value="1"/>
</dbReference>
<dbReference type="VEuPathDB" id="VectorBase:AFAF019987"/>
<dbReference type="EnsemblMetazoa" id="AFAF019987-RA">
    <property type="protein sequence ID" value="AFAF019987-PA"/>
    <property type="gene ID" value="AFAF019987"/>
</dbReference>
<reference evidence="2" key="1">
    <citation type="submission" date="2014-01" db="EMBL/GenBank/DDBJ databases">
        <title>The Genome Sequence of Anopheles farauti FAR1 (V2).</title>
        <authorList>
            <consortium name="The Broad Institute Genomics Platform"/>
            <person name="Neafsey D.E."/>
            <person name="Besansky N."/>
            <person name="Howell P."/>
            <person name="Walton C."/>
            <person name="Young S.K."/>
            <person name="Zeng Q."/>
            <person name="Gargeya S."/>
            <person name="Fitzgerald M."/>
            <person name="Haas B."/>
            <person name="Abouelleil A."/>
            <person name="Allen A.W."/>
            <person name="Alvarado L."/>
            <person name="Arachchi H.M."/>
            <person name="Berlin A.M."/>
            <person name="Chapman S.B."/>
            <person name="Gainer-Dewar J."/>
            <person name="Goldberg J."/>
            <person name="Griggs A."/>
            <person name="Gujja S."/>
            <person name="Hansen M."/>
            <person name="Howarth C."/>
            <person name="Imamovic A."/>
            <person name="Ireland A."/>
            <person name="Larimer J."/>
            <person name="McCowan C."/>
            <person name="Murphy C."/>
            <person name="Pearson M."/>
            <person name="Poon T.W."/>
            <person name="Priest M."/>
            <person name="Roberts A."/>
            <person name="Saif S."/>
            <person name="Shea T."/>
            <person name="Sisk P."/>
            <person name="Sykes S."/>
            <person name="Wortman J."/>
            <person name="Nusbaum C."/>
            <person name="Birren B."/>
        </authorList>
    </citation>
    <scope>NUCLEOTIDE SEQUENCE [LARGE SCALE GENOMIC DNA]</scope>
    <source>
        <strain evidence="2">FAR1</strain>
    </source>
</reference>
<dbReference type="InterPro" id="IPR021917">
    <property type="entry name" value="Unchr_Zn-peptidase-like"/>
</dbReference>
<dbReference type="Proteomes" id="UP000075886">
    <property type="component" value="Unassembled WGS sequence"/>
</dbReference>
<proteinExistence type="predicted"/>
<dbReference type="InterPro" id="IPR053002">
    <property type="entry name" value="Metalloproteinase_M10B"/>
</dbReference>
<keyword evidence="2" id="KW-1185">Reference proteome</keyword>
<evidence type="ECO:0000313" key="1">
    <source>
        <dbReference type="EnsemblMetazoa" id="AFAF019987-PA"/>
    </source>
</evidence>
<dbReference type="AlphaFoldDB" id="A0A182QZI5"/>
<sequence length="491" mass="55062">MCELVHNVELKNVQNRETFHYPVVLLKGVLADPCCDGKLKLAIANGSTFLSFSVALENKWQHFDEKKPQESCQPFRVLLRLLPGENEYEVRYCNTRIFITLTYTTPDTLYTVLPLYIICKGHTGHYQSDESQKDSQQACRKITLATELLQCLYAEKLLEHGFGRKTFILRSPCQLFHSELDSERAATMTEGELWHTFATELVRSKRFDLERVKVVAFLSSTHFAGIADGDYSYENIRRRTTGHAALGGGGLALFGTGCLYTWPATLETVCSAFSNQRPVDCARQLDDSNYRRTYGGCFATTLGSVCHEMGHTFDLGHTPDGSIMGDGVDGIDSVFVGTTQEAHGPKRRIDTKPHGLAGKLTQLKRPGDVLRQRLEFKKNDGFFFAPISALTLAHQRWFNYARGFLIGSMHFDRTTRTVTCASSTLVLAELRSTGNGMMQKCWTFRQDGAPRTFTLPKLPNLQDQTLFVMDASGNVLKVDLNSISTTQVDEL</sequence>
<accession>A0A182QZI5</accession>
<protein>
    <submittedName>
        <fullName evidence="1">Uncharacterized protein</fullName>
    </submittedName>
</protein>
<organism evidence="1 2">
    <name type="scientific">Anopheles farauti</name>
    <dbReference type="NCBI Taxonomy" id="69004"/>
    <lineage>
        <taxon>Eukaryota</taxon>
        <taxon>Metazoa</taxon>
        <taxon>Ecdysozoa</taxon>
        <taxon>Arthropoda</taxon>
        <taxon>Hexapoda</taxon>
        <taxon>Insecta</taxon>
        <taxon>Pterygota</taxon>
        <taxon>Neoptera</taxon>
        <taxon>Endopterygota</taxon>
        <taxon>Diptera</taxon>
        <taxon>Nematocera</taxon>
        <taxon>Culicoidea</taxon>
        <taxon>Culicidae</taxon>
        <taxon>Anophelinae</taxon>
        <taxon>Anopheles</taxon>
    </lineage>
</organism>
<reference evidence="1" key="2">
    <citation type="submission" date="2020-05" db="UniProtKB">
        <authorList>
            <consortium name="EnsemblMetazoa"/>
        </authorList>
    </citation>
    <scope>IDENTIFICATION</scope>
    <source>
        <strain evidence="1">FAR1</strain>
    </source>
</reference>
<name>A0A182QZI5_9DIPT</name>
<dbReference type="PANTHER" id="PTHR21054">
    <property type="entry name" value="ZINC METALLOPROTEINASE-RELATED"/>
    <property type="match status" value="1"/>
</dbReference>